<evidence type="ECO:0000256" key="1">
    <source>
        <dbReference type="ARBA" id="ARBA00001933"/>
    </source>
</evidence>
<protein>
    <submittedName>
        <fullName evidence="3">dTDP-4-amino-4,6-dideoxygalactose transaminase</fullName>
    </submittedName>
</protein>
<evidence type="ECO:0000313" key="4">
    <source>
        <dbReference type="Proteomes" id="UP000614047"/>
    </source>
</evidence>
<comment type="similarity">
    <text evidence="2">Belongs to the DegT/DnrJ/EryC1 family.</text>
</comment>
<evidence type="ECO:0000313" key="3">
    <source>
        <dbReference type="EMBL" id="MBG6091055.1"/>
    </source>
</evidence>
<name>A0A931GLG6_9ACTN</name>
<sequence length="431" mass="46726">MVMSSGNDLAILGGPSAFSRRQPRYPEFSPEALRRLCAVLADGPTQGLSKGHPIVAEFEGRLAELHQVSHCLAAASGHGALQSALIGLEITEGDEVITSPYSWGASVSCILHNGAMPVFCDVLPDTGLIDPAALEGALTSRARAIMVPHLYGQPADMTAIMKFAEAHDLRVVEDGSQAHGARHAGRPVGSFGHASGFSINGVKPLASAEGGYLVTRLEEVYWKATISCQHAGRGELIGRASEPGFPDELRGHIDSLVYTYRPNVPSLVLALDRLPHLNEENDARRANAGLLRRLLEDSELFSFPRYADEDHPVFHMVTLNVRRLLPEVGRDEVLRALQAEGVPAVAYVERGLHQSPRMSPDWSGPKVMWTGTIRRSGQDPTRLPLPGCEEKVATSIEIPWNYVHRDDDLIAEMAGAFRKVEANLAALTGLR</sequence>
<dbReference type="GO" id="GO:0030170">
    <property type="term" value="F:pyridoxal phosphate binding"/>
    <property type="evidence" value="ECO:0007669"/>
    <property type="project" value="TreeGrafter"/>
</dbReference>
<dbReference type="RefSeq" id="WP_197013424.1">
    <property type="nucleotide sequence ID" value="NZ_BAABES010000001.1"/>
</dbReference>
<comment type="cofactor">
    <cofactor evidence="1">
        <name>pyridoxal 5'-phosphate</name>
        <dbReference type="ChEBI" id="CHEBI:597326"/>
    </cofactor>
</comment>
<dbReference type="Pfam" id="PF01041">
    <property type="entry name" value="DegT_DnrJ_EryC1"/>
    <property type="match status" value="1"/>
</dbReference>
<evidence type="ECO:0000256" key="2">
    <source>
        <dbReference type="RuleBase" id="RU004508"/>
    </source>
</evidence>
<dbReference type="Gene3D" id="3.40.640.10">
    <property type="entry name" value="Type I PLP-dependent aspartate aminotransferase-like (Major domain)"/>
    <property type="match status" value="1"/>
</dbReference>
<dbReference type="InterPro" id="IPR015421">
    <property type="entry name" value="PyrdxlP-dep_Trfase_major"/>
</dbReference>
<keyword evidence="2" id="KW-0663">Pyridoxal phosphate</keyword>
<dbReference type="SUPFAM" id="SSF53383">
    <property type="entry name" value="PLP-dependent transferases"/>
    <property type="match status" value="1"/>
</dbReference>
<dbReference type="PANTHER" id="PTHR30244:SF34">
    <property type="entry name" value="DTDP-4-AMINO-4,6-DIDEOXYGALACTOSE TRANSAMINASE"/>
    <property type="match status" value="1"/>
</dbReference>
<dbReference type="InterPro" id="IPR000653">
    <property type="entry name" value="DegT/StrS_aminotransferase"/>
</dbReference>
<dbReference type="Gene3D" id="3.90.1150.10">
    <property type="entry name" value="Aspartate Aminotransferase, domain 1"/>
    <property type="match status" value="1"/>
</dbReference>
<gene>
    <name evidence="3" type="ORF">IW256_005168</name>
</gene>
<dbReference type="GO" id="GO:0000271">
    <property type="term" value="P:polysaccharide biosynthetic process"/>
    <property type="evidence" value="ECO:0007669"/>
    <property type="project" value="TreeGrafter"/>
</dbReference>
<dbReference type="InterPro" id="IPR015422">
    <property type="entry name" value="PyrdxlP-dep_Trfase_small"/>
</dbReference>
<dbReference type="AlphaFoldDB" id="A0A931GLG6"/>
<dbReference type="GO" id="GO:0008483">
    <property type="term" value="F:transaminase activity"/>
    <property type="evidence" value="ECO:0007669"/>
    <property type="project" value="TreeGrafter"/>
</dbReference>
<dbReference type="PANTHER" id="PTHR30244">
    <property type="entry name" value="TRANSAMINASE"/>
    <property type="match status" value="1"/>
</dbReference>
<dbReference type="EMBL" id="JADOUA010000001">
    <property type="protein sequence ID" value="MBG6091055.1"/>
    <property type="molecule type" value="Genomic_DNA"/>
</dbReference>
<dbReference type="InterPro" id="IPR015424">
    <property type="entry name" value="PyrdxlP-dep_Trfase"/>
</dbReference>
<keyword evidence="4" id="KW-1185">Reference proteome</keyword>
<reference evidence="3" key="1">
    <citation type="submission" date="2020-11" db="EMBL/GenBank/DDBJ databases">
        <title>Sequencing the genomes of 1000 actinobacteria strains.</title>
        <authorList>
            <person name="Klenk H.-P."/>
        </authorList>
    </citation>
    <scope>NUCLEOTIDE SEQUENCE</scope>
    <source>
        <strain evidence="3">DSM 43175</strain>
    </source>
</reference>
<comment type="caution">
    <text evidence="3">The sequence shown here is derived from an EMBL/GenBank/DDBJ whole genome shotgun (WGS) entry which is preliminary data.</text>
</comment>
<proteinExistence type="inferred from homology"/>
<dbReference type="Proteomes" id="UP000614047">
    <property type="component" value="Unassembled WGS sequence"/>
</dbReference>
<accession>A0A931GLG6</accession>
<organism evidence="3 4">
    <name type="scientific">Actinomadura viridis</name>
    <dbReference type="NCBI Taxonomy" id="58110"/>
    <lineage>
        <taxon>Bacteria</taxon>
        <taxon>Bacillati</taxon>
        <taxon>Actinomycetota</taxon>
        <taxon>Actinomycetes</taxon>
        <taxon>Streptosporangiales</taxon>
        <taxon>Thermomonosporaceae</taxon>
        <taxon>Actinomadura</taxon>
    </lineage>
</organism>